<accession>A0A926ENK0</accession>
<dbReference type="PANTHER" id="PTHR10937">
    <property type="entry name" value="GLUCOSAMINE--FRUCTOSE-6-PHOSPHATE AMINOTRANSFERASE, ISOMERIZING"/>
    <property type="match status" value="1"/>
</dbReference>
<dbReference type="InterPro" id="IPR024713">
    <property type="entry name" value="Fructosamine_deglycase_FrlB"/>
</dbReference>
<dbReference type="InterPro" id="IPR046348">
    <property type="entry name" value="SIS_dom_sf"/>
</dbReference>
<dbReference type="GO" id="GO:0006002">
    <property type="term" value="P:fructose 6-phosphate metabolic process"/>
    <property type="evidence" value="ECO:0007669"/>
    <property type="project" value="TreeGrafter"/>
</dbReference>
<dbReference type="GO" id="GO:0006047">
    <property type="term" value="P:UDP-N-acetylglucosamine metabolic process"/>
    <property type="evidence" value="ECO:0007669"/>
    <property type="project" value="TreeGrafter"/>
</dbReference>
<dbReference type="PIRSF" id="PIRSF009290">
    <property type="entry name" value="FrlB"/>
    <property type="match status" value="1"/>
</dbReference>
<comment type="caution">
    <text evidence="2">The sequence shown here is derived from an EMBL/GenBank/DDBJ whole genome shotgun (WGS) entry which is preliminary data.</text>
</comment>
<feature type="domain" description="SIS" evidence="1">
    <location>
        <begin position="27"/>
        <end position="162"/>
    </location>
</feature>
<keyword evidence="3" id="KW-1185">Reference proteome</keyword>
<evidence type="ECO:0000259" key="1">
    <source>
        <dbReference type="PROSITE" id="PS51464"/>
    </source>
</evidence>
<dbReference type="RefSeq" id="WP_262395003.1">
    <property type="nucleotide sequence ID" value="NZ_JACRTD010000004.1"/>
</dbReference>
<proteinExistence type="predicted"/>
<dbReference type="InterPro" id="IPR035488">
    <property type="entry name" value="FrlB_SIS"/>
</dbReference>
<dbReference type="AlphaFoldDB" id="A0A926ENK0"/>
<dbReference type="CDD" id="cd05710">
    <property type="entry name" value="SIS_1"/>
    <property type="match status" value="1"/>
</dbReference>
<reference evidence="2" key="1">
    <citation type="submission" date="2020-08" db="EMBL/GenBank/DDBJ databases">
        <title>Genome public.</title>
        <authorList>
            <person name="Liu C."/>
            <person name="Sun Q."/>
        </authorList>
    </citation>
    <scope>NUCLEOTIDE SEQUENCE</scope>
    <source>
        <strain evidence="2">NSJ-64</strain>
    </source>
</reference>
<sequence length="337" mass="38134">MINFNEETYLRIGKGAMKLKSRIDEITAAVTQKGYKNLFLIGSGGSAAMFMPFEHFLKTKSTIPAYLEIAAELVVSGHNQLGKESVCIFTSSSGTTSETVAAAKYCKEKGATTICISGKEDVPFVKDASYAIVNEMDDFSASDADYIVLYMLYFSLMHKHGDFEKYEEFCENLAKLPDALVEVKKQCDEKAQQFAIRYKDAPYHMLTGAGSVWGETYSYAMCVMEEMQWIKTKSVKAAEFFHGSLELVDDNMSLIVIMGEDETRPMCQRVIDFAKRYTKNLTVFDTADYRLAGISDEFRQYLSPIIMTAVLDRVSIHLEAQRGHSLDIRRYYKVVEY</sequence>
<dbReference type="InterPro" id="IPR001347">
    <property type="entry name" value="SIS_dom"/>
</dbReference>
<dbReference type="SUPFAM" id="SSF53697">
    <property type="entry name" value="SIS domain"/>
    <property type="match status" value="1"/>
</dbReference>
<dbReference type="GO" id="GO:0006487">
    <property type="term" value="P:protein N-linked glycosylation"/>
    <property type="evidence" value="ECO:0007669"/>
    <property type="project" value="TreeGrafter"/>
</dbReference>
<name>A0A926ENK0_9FIRM</name>
<gene>
    <name evidence="2" type="ORF">H8705_06440</name>
</gene>
<dbReference type="InterPro" id="IPR035490">
    <property type="entry name" value="GlmS/FrlB_SIS"/>
</dbReference>
<dbReference type="Gene3D" id="3.40.50.10490">
    <property type="entry name" value="Glucose-6-phosphate isomerase like protein, domain 1"/>
    <property type="match status" value="2"/>
</dbReference>
<evidence type="ECO:0000313" key="2">
    <source>
        <dbReference type="EMBL" id="MBC8585218.1"/>
    </source>
</evidence>
<protein>
    <submittedName>
        <fullName evidence="2">SIS domain-containing protein</fullName>
    </submittedName>
</protein>
<organism evidence="2 3">
    <name type="scientific">Youxingia wuxianensis</name>
    <dbReference type="NCBI Taxonomy" id="2763678"/>
    <lineage>
        <taxon>Bacteria</taxon>
        <taxon>Bacillati</taxon>
        <taxon>Bacillota</taxon>
        <taxon>Clostridia</taxon>
        <taxon>Eubacteriales</taxon>
        <taxon>Oscillospiraceae</taxon>
        <taxon>Youxingia</taxon>
    </lineage>
</organism>
<evidence type="ECO:0000313" key="3">
    <source>
        <dbReference type="Proteomes" id="UP000623678"/>
    </source>
</evidence>
<dbReference type="PANTHER" id="PTHR10937:SF14">
    <property type="entry name" value="FRUCTOSELYSINE 6-PHOSPHATE DEGLYCASE"/>
    <property type="match status" value="1"/>
</dbReference>
<dbReference type="CDD" id="cd05009">
    <property type="entry name" value="SIS_GlmS_GlmD_2"/>
    <property type="match status" value="1"/>
</dbReference>
<dbReference type="Pfam" id="PF01380">
    <property type="entry name" value="SIS"/>
    <property type="match status" value="1"/>
</dbReference>
<dbReference type="PROSITE" id="PS51464">
    <property type="entry name" value="SIS"/>
    <property type="match status" value="1"/>
</dbReference>
<dbReference type="GO" id="GO:0004360">
    <property type="term" value="F:glutamine-fructose-6-phosphate transaminase (isomerizing) activity"/>
    <property type="evidence" value="ECO:0007669"/>
    <property type="project" value="TreeGrafter"/>
</dbReference>
<dbReference type="GO" id="GO:0097367">
    <property type="term" value="F:carbohydrate derivative binding"/>
    <property type="evidence" value="ECO:0007669"/>
    <property type="project" value="InterPro"/>
</dbReference>
<dbReference type="EMBL" id="JACRTD010000004">
    <property type="protein sequence ID" value="MBC8585218.1"/>
    <property type="molecule type" value="Genomic_DNA"/>
</dbReference>
<dbReference type="Proteomes" id="UP000623678">
    <property type="component" value="Unassembled WGS sequence"/>
</dbReference>